<dbReference type="RefSeq" id="WP_084285740.1">
    <property type="nucleotide sequence ID" value="NZ_FWXJ01000018.1"/>
</dbReference>
<keyword evidence="4" id="KW-1185">Reference proteome</keyword>
<evidence type="ECO:0000256" key="1">
    <source>
        <dbReference type="SAM" id="Phobius"/>
    </source>
</evidence>
<dbReference type="PROSITE" id="PS50887">
    <property type="entry name" value="GGDEF"/>
    <property type="match status" value="1"/>
</dbReference>
<dbReference type="STRING" id="1938817.SAMN06296008_11839"/>
<dbReference type="NCBIfam" id="TIGR00254">
    <property type="entry name" value="GGDEF"/>
    <property type="match status" value="1"/>
</dbReference>
<keyword evidence="1" id="KW-0812">Transmembrane</keyword>
<keyword evidence="1" id="KW-1133">Transmembrane helix</keyword>
<dbReference type="PANTHER" id="PTHR46663:SF2">
    <property type="entry name" value="GGDEF DOMAIN-CONTAINING PROTEIN"/>
    <property type="match status" value="1"/>
</dbReference>
<keyword evidence="1" id="KW-0472">Membrane</keyword>
<dbReference type="PANTHER" id="PTHR46663">
    <property type="entry name" value="DIGUANYLATE CYCLASE DGCT-RELATED"/>
    <property type="match status" value="1"/>
</dbReference>
<proteinExistence type="predicted"/>
<sequence length="383" mass="42477">MKVEVYRRSRISTRSLLKGTGYIAIGTIVFTLIALWLFDLRARDIRISGRESTSQMMADGIAIAIQDDVIARNFAQLESRLRQAISDPQVLSIMVADFDGVVLSEMQRDTLTGEIKPTYSYKKTTAPSAEESVDSNNLSTTRWLALKAGVPIGGLKLEITSKLIDDKLIDLRRDVSIALLGACLILFASIGLVLRRTHSLIRVEEALMDGKSEALEKIAFNDHLTGLPNRLLLLDRIGQAIVFSDRSGKNFVLCFMDLNGFKLINDNYGHDIGDLVLKEVATRLKDSVRASDTVARIGGDEFVLLLVEGVDGDGFEIVLDRVKKSIHQPIRLLSGNILQVGISIGVTTYPIDHSSPSDMLKHADQAMYQAKRSKEDKFRIYKP</sequence>
<dbReference type="SUPFAM" id="SSF55073">
    <property type="entry name" value="Nucleotide cyclase"/>
    <property type="match status" value="1"/>
</dbReference>
<dbReference type="InterPro" id="IPR029787">
    <property type="entry name" value="Nucleotide_cyclase"/>
</dbReference>
<dbReference type="CDD" id="cd01949">
    <property type="entry name" value="GGDEF"/>
    <property type="match status" value="1"/>
</dbReference>
<accession>A0A1W2C367</accession>
<feature type="transmembrane region" description="Helical" evidence="1">
    <location>
        <begin position="175"/>
        <end position="194"/>
    </location>
</feature>
<evidence type="ECO:0000259" key="2">
    <source>
        <dbReference type="PROSITE" id="PS50887"/>
    </source>
</evidence>
<dbReference type="Pfam" id="PF00990">
    <property type="entry name" value="GGDEF"/>
    <property type="match status" value="1"/>
</dbReference>
<dbReference type="InterPro" id="IPR000160">
    <property type="entry name" value="GGDEF_dom"/>
</dbReference>
<protein>
    <submittedName>
        <fullName evidence="3">Diguanylate cyclase (GGDEF) domain-containing protein</fullName>
    </submittedName>
</protein>
<dbReference type="InterPro" id="IPR052163">
    <property type="entry name" value="DGC-Regulatory_Protein"/>
</dbReference>
<dbReference type="AlphaFoldDB" id="A0A1W2C367"/>
<dbReference type="SMART" id="SM00267">
    <property type="entry name" value="GGDEF"/>
    <property type="match status" value="1"/>
</dbReference>
<dbReference type="OrthoDB" id="9812260at2"/>
<name>A0A1W2C367_9BURK</name>
<dbReference type="EMBL" id="FWXJ01000018">
    <property type="protein sequence ID" value="SMC79541.1"/>
    <property type="molecule type" value="Genomic_DNA"/>
</dbReference>
<dbReference type="InterPro" id="IPR043128">
    <property type="entry name" value="Rev_trsase/Diguanyl_cyclase"/>
</dbReference>
<feature type="transmembrane region" description="Helical" evidence="1">
    <location>
        <begin position="20"/>
        <end position="38"/>
    </location>
</feature>
<evidence type="ECO:0000313" key="3">
    <source>
        <dbReference type="EMBL" id="SMC79541.1"/>
    </source>
</evidence>
<organism evidence="3 4">
    <name type="scientific">Polynucleobacter kasalickyi</name>
    <dbReference type="NCBI Taxonomy" id="1938817"/>
    <lineage>
        <taxon>Bacteria</taxon>
        <taxon>Pseudomonadati</taxon>
        <taxon>Pseudomonadota</taxon>
        <taxon>Betaproteobacteria</taxon>
        <taxon>Burkholderiales</taxon>
        <taxon>Burkholderiaceae</taxon>
        <taxon>Polynucleobacter</taxon>
    </lineage>
</organism>
<dbReference type="Gene3D" id="3.30.70.270">
    <property type="match status" value="1"/>
</dbReference>
<evidence type="ECO:0000313" key="4">
    <source>
        <dbReference type="Proteomes" id="UP000192708"/>
    </source>
</evidence>
<dbReference type="Proteomes" id="UP000192708">
    <property type="component" value="Unassembled WGS sequence"/>
</dbReference>
<feature type="domain" description="GGDEF" evidence="2">
    <location>
        <begin position="249"/>
        <end position="383"/>
    </location>
</feature>
<reference evidence="3 4" key="1">
    <citation type="submission" date="2017-04" db="EMBL/GenBank/DDBJ databases">
        <authorList>
            <person name="Afonso C.L."/>
            <person name="Miller P.J."/>
            <person name="Scott M.A."/>
            <person name="Spackman E."/>
            <person name="Goraichik I."/>
            <person name="Dimitrov K.M."/>
            <person name="Suarez D.L."/>
            <person name="Swayne D.E."/>
        </authorList>
    </citation>
    <scope>NUCLEOTIDE SEQUENCE [LARGE SCALE GENOMIC DNA]</scope>
    <source>
        <strain evidence="3 4">VK13</strain>
    </source>
</reference>
<gene>
    <name evidence="3" type="ORF">SAMN06296008_11839</name>
</gene>